<accession>A0AAN8T7V6</accession>
<reference evidence="1 2" key="1">
    <citation type="submission" date="2024-02" db="EMBL/GenBank/DDBJ databases">
        <title>de novo genome assembly of Solanum bulbocastanum strain 11H21.</title>
        <authorList>
            <person name="Hosaka A.J."/>
        </authorList>
    </citation>
    <scope>NUCLEOTIDE SEQUENCE [LARGE SCALE GENOMIC DNA]</scope>
    <source>
        <tissue evidence="1">Young leaves</tissue>
    </source>
</reference>
<evidence type="ECO:0000313" key="1">
    <source>
        <dbReference type="EMBL" id="KAK6780197.1"/>
    </source>
</evidence>
<name>A0AAN8T7V6_SOLBU</name>
<proteinExistence type="predicted"/>
<evidence type="ECO:0000313" key="2">
    <source>
        <dbReference type="Proteomes" id="UP001371456"/>
    </source>
</evidence>
<comment type="caution">
    <text evidence="1">The sequence shown here is derived from an EMBL/GenBank/DDBJ whole genome shotgun (WGS) entry which is preliminary data.</text>
</comment>
<sequence>MNEIREEMQHFFSQLLQNNPGLNV</sequence>
<dbReference type="EMBL" id="JBANQN010000009">
    <property type="protein sequence ID" value="KAK6780197.1"/>
    <property type="molecule type" value="Genomic_DNA"/>
</dbReference>
<dbReference type="Proteomes" id="UP001371456">
    <property type="component" value="Unassembled WGS sequence"/>
</dbReference>
<keyword evidence="2" id="KW-1185">Reference proteome</keyword>
<gene>
    <name evidence="1" type="ORF">RDI58_022381</name>
</gene>
<dbReference type="AlphaFoldDB" id="A0AAN8T7V6"/>
<organism evidence="1 2">
    <name type="scientific">Solanum bulbocastanum</name>
    <name type="common">Wild potato</name>
    <dbReference type="NCBI Taxonomy" id="147425"/>
    <lineage>
        <taxon>Eukaryota</taxon>
        <taxon>Viridiplantae</taxon>
        <taxon>Streptophyta</taxon>
        <taxon>Embryophyta</taxon>
        <taxon>Tracheophyta</taxon>
        <taxon>Spermatophyta</taxon>
        <taxon>Magnoliopsida</taxon>
        <taxon>eudicotyledons</taxon>
        <taxon>Gunneridae</taxon>
        <taxon>Pentapetalae</taxon>
        <taxon>asterids</taxon>
        <taxon>lamiids</taxon>
        <taxon>Solanales</taxon>
        <taxon>Solanaceae</taxon>
        <taxon>Solanoideae</taxon>
        <taxon>Solaneae</taxon>
        <taxon>Solanum</taxon>
    </lineage>
</organism>
<protein>
    <submittedName>
        <fullName evidence="1">Uncharacterized protein</fullName>
    </submittedName>
</protein>